<name>A0AAD4ML03_9BILA</name>
<dbReference type="GO" id="GO:0003743">
    <property type="term" value="F:translation initiation factor activity"/>
    <property type="evidence" value="ECO:0007669"/>
    <property type="project" value="UniProtKB-KW"/>
</dbReference>
<dbReference type="Pfam" id="PF01652">
    <property type="entry name" value="IF4E"/>
    <property type="match status" value="1"/>
</dbReference>
<dbReference type="AlphaFoldDB" id="A0AAD4ML03"/>
<evidence type="ECO:0000313" key="3">
    <source>
        <dbReference type="Proteomes" id="UP001201812"/>
    </source>
</evidence>
<dbReference type="InterPro" id="IPR001040">
    <property type="entry name" value="TIF_eIF_4E"/>
</dbReference>
<dbReference type="GO" id="GO:0016281">
    <property type="term" value="C:eukaryotic translation initiation factor 4F complex"/>
    <property type="evidence" value="ECO:0007669"/>
    <property type="project" value="TreeGrafter"/>
</dbReference>
<keyword evidence="1" id="KW-0648">Protein biosynthesis</keyword>
<comment type="caution">
    <text evidence="2">The sequence shown here is derived from an EMBL/GenBank/DDBJ whole genome shotgun (WGS) entry which is preliminary data.</text>
</comment>
<evidence type="ECO:0000313" key="2">
    <source>
        <dbReference type="EMBL" id="KAI1696260.1"/>
    </source>
</evidence>
<keyword evidence="3" id="KW-1185">Reference proteome</keyword>
<protein>
    <submittedName>
        <fullName evidence="2">Eukaryotic initiation factor 4E domain-containing protein</fullName>
    </submittedName>
</protein>
<keyword evidence="1 2" id="KW-0396">Initiation factor</keyword>
<dbReference type="GO" id="GO:0000340">
    <property type="term" value="F:RNA 7-methylguanosine cap binding"/>
    <property type="evidence" value="ECO:0007669"/>
    <property type="project" value="TreeGrafter"/>
</dbReference>
<dbReference type="InterPro" id="IPR023398">
    <property type="entry name" value="TIF_eIF4e-like"/>
</dbReference>
<organism evidence="2 3">
    <name type="scientific">Ditylenchus destructor</name>
    <dbReference type="NCBI Taxonomy" id="166010"/>
    <lineage>
        <taxon>Eukaryota</taxon>
        <taxon>Metazoa</taxon>
        <taxon>Ecdysozoa</taxon>
        <taxon>Nematoda</taxon>
        <taxon>Chromadorea</taxon>
        <taxon>Rhabditida</taxon>
        <taxon>Tylenchina</taxon>
        <taxon>Tylenchomorpha</taxon>
        <taxon>Sphaerularioidea</taxon>
        <taxon>Anguinidae</taxon>
        <taxon>Anguininae</taxon>
        <taxon>Ditylenchus</taxon>
    </lineage>
</organism>
<comment type="similarity">
    <text evidence="1">Belongs to the eukaryotic initiation factor 4E family.</text>
</comment>
<accession>A0AAD4ML03</accession>
<dbReference type="SUPFAM" id="SSF55418">
    <property type="entry name" value="eIF4e-like"/>
    <property type="match status" value="1"/>
</dbReference>
<dbReference type="Proteomes" id="UP001201812">
    <property type="component" value="Unassembled WGS sequence"/>
</dbReference>
<gene>
    <name evidence="2" type="ORF">DdX_19132</name>
</gene>
<dbReference type="EMBL" id="JAKKPZ010000338">
    <property type="protein sequence ID" value="KAI1696260.1"/>
    <property type="molecule type" value="Genomic_DNA"/>
</dbReference>
<dbReference type="Gene3D" id="3.30.760.10">
    <property type="entry name" value="RNA Cap, Translation Initiation Factor Eif4e"/>
    <property type="match status" value="1"/>
</dbReference>
<proteinExistence type="inferred from homology"/>
<keyword evidence="1" id="KW-0694">RNA-binding</keyword>
<evidence type="ECO:0000256" key="1">
    <source>
        <dbReference type="RuleBase" id="RU004374"/>
    </source>
</evidence>
<sequence>MAESQPFQQQWIMWKMLPNDDEAVAQIQDPDLKWNSRLSSKGSVTSMAHLWSMYNDAYSLENTSRVVPKADLYLFKDGIKPDGNAPNMNGGRFRIALLRKHETRFHEMLNELLNVIATNNFDPNLENYICGIMAAIGYQPNDNVSIYIWVKEHDSATYLALKEKLKSILNITEDIRVIELAPNVNNVQAS</sequence>
<dbReference type="PANTHER" id="PTHR11960">
    <property type="entry name" value="EUKARYOTIC TRANSLATION INITIATION FACTOR 4E RELATED"/>
    <property type="match status" value="1"/>
</dbReference>
<reference evidence="2" key="1">
    <citation type="submission" date="2022-01" db="EMBL/GenBank/DDBJ databases">
        <title>Genome Sequence Resource for Two Populations of Ditylenchus destructor, the Migratory Endoparasitic Phytonematode.</title>
        <authorList>
            <person name="Zhang H."/>
            <person name="Lin R."/>
            <person name="Xie B."/>
        </authorList>
    </citation>
    <scope>NUCLEOTIDE SEQUENCE</scope>
    <source>
        <strain evidence="2">BazhouSP</strain>
    </source>
</reference>